<dbReference type="AlphaFoldDB" id="D4ZGS1"/>
<evidence type="ECO:0000313" key="3">
    <source>
        <dbReference type="Proteomes" id="UP000002350"/>
    </source>
</evidence>
<dbReference type="EMBL" id="AP011177">
    <property type="protein sequence ID" value="BAJ00870.1"/>
    <property type="molecule type" value="Genomic_DNA"/>
</dbReference>
<keyword evidence="1" id="KW-0472">Membrane</keyword>
<organism evidence="2 3">
    <name type="scientific">Shewanella violacea (strain JCM 10179 / CIP 106290 / LMG 19151 / DSS12)</name>
    <dbReference type="NCBI Taxonomy" id="637905"/>
    <lineage>
        <taxon>Bacteria</taxon>
        <taxon>Pseudomonadati</taxon>
        <taxon>Pseudomonadota</taxon>
        <taxon>Gammaproteobacteria</taxon>
        <taxon>Alteromonadales</taxon>
        <taxon>Shewanellaceae</taxon>
        <taxon>Shewanella</taxon>
    </lineage>
</organism>
<accession>D4ZGS1</accession>
<protein>
    <submittedName>
        <fullName evidence="2">Uncharacterized protein</fullName>
    </submittedName>
</protein>
<dbReference type="RefSeq" id="WP_013050181.1">
    <property type="nucleotide sequence ID" value="NC_014012.1"/>
</dbReference>
<keyword evidence="1" id="KW-0812">Transmembrane</keyword>
<name>D4ZGS1_SHEVD</name>
<gene>
    <name evidence="2" type="ordered locus">SVI_0899</name>
</gene>
<proteinExistence type="predicted"/>
<dbReference type="KEGG" id="svo:SVI_0899"/>
<evidence type="ECO:0000256" key="1">
    <source>
        <dbReference type="SAM" id="Phobius"/>
    </source>
</evidence>
<dbReference type="Proteomes" id="UP000002350">
    <property type="component" value="Chromosome"/>
</dbReference>
<dbReference type="HOGENOM" id="CLU_080432_0_0_6"/>
<dbReference type="Pfam" id="PF20567">
    <property type="entry name" value="DUF6776"/>
    <property type="match status" value="1"/>
</dbReference>
<dbReference type="eggNOG" id="ENOG5032TUN">
    <property type="taxonomic scope" value="Bacteria"/>
</dbReference>
<sequence length="220" mass="25053">MANYHRWLDRIQVLERKIRPSSVYLLLLVLIAFVLGGISYNLWSDYNRPRQENNTEQLGKLTEQLNIQAQTLAARNLELALSRETNAKMQDLFAEQHGKEKDLLRELAFYRSIMAPESIADGVAIHGLEFPPGLLPNQYRLKLILTQLQKRKLSLKGRAEFSFIGLQDGKVVELSLGALTDNKSLSFKFRYFQVLETAVTLPPSFKLSRIIAKVIVPSSP</sequence>
<dbReference type="InterPro" id="IPR046703">
    <property type="entry name" value="DUF6776"/>
</dbReference>
<keyword evidence="1" id="KW-1133">Transmembrane helix</keyword>
<evidence type="ECO:0000313" key="2">
    <source>
        <dbReference type="EMBL" id="BAJ00870.1"/>
    </source>
</evidence>
<reference evidence="3" key="1">
    <citation type="journal article" date="2010" name="Mol. Biosyst.">
        <title>Complete genome sequence and comparative analysis of Shewanella violacea, a psychrophilic and piezophilic bacterium from deep sea floor sediments.</title>
        <authorList>
            <person name="Aono E."/>
            <person name="Baba T."/>
            <person name="Ara T."/>
            <person name="Nishi T."/>
            <person name="Nakamichi T."/>
            <person name="Inamoto E."/>
            <person name="Toyonaga H."/>
            <person name="Hasegawa M."/>
            <person name="Takai Y."/>
            <person name="Okumura Y."/>
            <person name="Baba M."/>
            <person name="Tomita M."/>
            <person name="Kato C."/>
            <person name="Oshima T."/>
            <person name="Nakasone K."/>
            <person name="Mori H."/>
        </authorList>
    </citation>
    <scope>NUCLEOTIDE SEQUENCE [LARGE SCALE GENOMIC DNA]</scope>
    <source>
        <strain evidence="3">JCM 10179 / CIP 106290 / LMG 19151 / DSS12</strain>
    </source>
</reference>
<dbReference type="STRING" id="637905.SVI_0899"/>
<keyword evidence="3" id="KW-1185">Reference proteome</keyword>
<feature type="transmembrane region" description="Helical" evidence="1">
    <location>
        <begin position="21"/>
        <end position="43"/>
    </location>
</feature>